<name>A0A699QLP7_TANCI</name>
<gene>
    <name evidence="1" type="ORF">Tci_843137</name>
</gene>
<protein>
    <submittedName>
        <fullName evidence="1">Uncharacterized protein</fullName>
    </submittedName>
</protein>
<sequence>GIMVVKDSSHASGSTATGRPVYHIKMDFRGCLDIVQQEY</sequence>
<organism evidence="1">
    <name type="scientific">Tanacetum cinerariifolium</name>
    <name type="common">Dalmatian daisy</name>
    <name type="synonym">Chrysanthemum cinerariifolium</name>
    <dbReference type="NCBI Taxonomy" id="118510"/>
    <lineage>
        <taxon>Eukaryota</taxon>
        <taxon>Viridiplantae</taxon>
        <taxon>Streptophyta</taxon>
        <taxon>Embryophyta</taxon>
        <taxon>Tracheophyta</taxon>
        <taxon>Spermatophyta</taxon>
        <taxon>Magnoliopsida</taxon>
        <taxon>eudicotyledons</taxon>
        <taxon>Gunneridae</taxon>
        <taxon>Pentapetalae</taxon>
        <taxon>asterids</taxon>
        <taxon>campanulids</taxon>
        <taxon>Asterales</taxon>
        <taxon>Asteraceae</taxon>
        <taxon>Asteroideae</taxon>
        <taxon>Anthemideae</taxon>
        <taxon>Anthemidinae</taxon>
        <taxon>Tanacetum</taxon>
    </lineage>
</organism>
<accession>A0A699QLP7</accession>
<dbReference type="EMBL" id="BKCJ011032191">
    <property type="protein sequence ID" value="GFC71167.1"/>
    <property type="molecule type" value="Genomic_DNA"/>
</dbReference>
<comment type="caution">
    <text evidence="1">The sequence shown here is derived from an EMBL/GenBank/DDBJ whole genome shotgun (WGS) entry which is preliminary data.</text>
</comment>
<dbReference type="AlphaFoldDB" id="A0A699QLP7"/>
<feature type="non-terminal residue" evidence="1">
    <location>
        <position position="1"/>
    </location>
</feature>
<evidence type="ECO:0000313" key="1">
    <source>
        <dbReference type="EMBL" id="GFC71167.1"/>
    </source>
</evidence>
<reference evidence="1" key="1">
    <citation type="journal article" date="2019" name="Sci. Rep.">
        <title>Draft genome of Tanacetum cinerariifolium, the natural source of mosquito coil.</title>
        <authorList>
            <person name="Yamashiro T."/>
            <person name="Shiraishi A."/>
            <person name="Satake H."/>
            <person name="Nakayama K."/>
        </authorList>
    </citation>
    <scope>NUCLEOTIDE SEQUENCE</scope>
</reference>
<proteinExistence type="predicted"/>